<accession>A0A1Z9YW22</accession>
<dbReference type="GO" id="GO:0004497">
    <property type="term" value="F:monooxygenase activity"/>
    <property type="evidence" value="ECO:0007669"/>
    <property type="project" value="UniProtKB-KW"/>
</dbReference>
<dbReference type="SUPFAM" id="SSF54909">
    <property type="entry name" value="Dimeric alpha+beta barrel"/>
    <property type="match status" value="1"/>
</dbReference>
<gene>
    <name evidence="2" type="ORF">CAP51_13775</name>
</gene>
<proteinExistence type="predicted"/>
<dbReference type="InterPro" id="IPR007138">
    <property type="entry name" value="ABM_dom"/>
</dbReference>
<dbReference type="InterPro" id="IPR050744">
    <property type="entry name" value="AI-2_Isomerase_LsrG"/>
</dbReference>
<reference evidence="2 3" key="1">
    <citation type="submission" date="2017-05" db="EMBL/GenBank/DDBJ databases">
        <title>Acinetobacter populi ANC 5415 (= PBJ7), whole genome shotgun sequencing project.</title>
        <authorList>
            <person name="Nemec A."/>
            <person name="Radolfova-Krizova L."/>
        </authorList>
    </citation>
    <scope>NUCLEOTIDE SEQUENCE [LARGE SCALE GENOMIC DNA]</scope>
    <source>
        <strain evidence="2 3">PBJ7</strain>
    </source>
</reference>
<keyword evidence="2" id="KW-0503">Monooxygenase</keyword>
<protein>
    <submittedName>
        <fullName evidence="2">Antibiotic biosynthesis monooxygenase</fullName>
    </submittedName>
</protein>
<dbReference type="AlphaFoldDB" id="A0A1Z9YW22"/>
<organism evidence="2 3">
    <name type="scientific">Acinetobacter populi</name>
    <dbReference type="NCBI Taxonomy" id="1582270"/>
    <lineage>
        <taxon>Bacteria</taxon>
        <taxon>Pseudomonadati</taxon>
        <taxon>Pseudomonadota</taxon>
        <taxon>Gammaproteobacteria</taxon>
        <taxon>Moraxellales</taxon>
        <taxon>Moraxellaceae</taxon>
        <taxon>Acinetobacter</taxon>
    </lineage>
</organism>
<dbReference type="Pfam" id="PF03992">
    <property type="entry name" value="ABM"/>
    <property type="match status" value="1"/>
</dbReference>
<dbReference type="PANTHER" id="PTHR33336:SF3">
    <property type="entry name" value="ABM DOMAIN-CONTAINING PROTEIN"/>
    <property type="match status" value="1"/>
</dbReference>
<dbReference type="EMBL" id="NEXX01000005">
    <property type="protein sequence ID" value="OUY06411.1"/>
    <property type="molecule type" value="Genomic_DNA"/>
</dbReference>
<feature type="domain" description="ABM" evidence="1">
    <location>
        <begin position="2"/>
        <end position="91"/>
    </location>
</feature>
<keyword evidence="3" id="KW-1185">Reference proteome</keyword>
<sequence>MLKLIAEDFIQVDKIAQVLPLYQELIDKTRLETGCLAYDLYHDVRDTGHFIFVEEWIDRAALDAHVQSEHFQRLVPQIAPYQRQAGQFTHMQTFESLRKTFDV</sequence>
<name>A0A1Z9YW22_9GAMM</name>
<dbReference type="InterPro" id="IPR011008">
    <property type="entry name" value="Dimeric_a/b-barrel"/>
</dbReference>
<evidence type="ECO:0000313" key="3">
    <source>
        <dbReference type="Proteomes" id="UP000196536"/>
    </source>
</evidence>
<dbReference type="RefSeq" id="WP_087621410.1">
    <property type="nucleotide sequence ID" value="NZ_NEXX01000005.1"/>
</dbReference>
<evidence type="ECO:0000313" key="2">
    <source>
        <dbReference type="EMBL" id="OUY06411.1"/>
    </source>
</evidence>
<dbReference type="Gene3D" id="3.30.70.100">
    <property type="match status" value="1"/>
</dbReference>
<dbReference type="PROSITE" id="PS51725">
    <property type="entry name" value="ABM"/>
    <property type="match status" value="1"/>
</dbReference>
<dbReference type="GO" id="GO:0005829">
    <property type="term" value="C:cytosol"/>
    <property type="evidence" value="ECO:0007669"/>
    <property type="project" value="TreeGrafter"/>
</dbReference>
<dbReference type="OrthoDB" id="9812192at2"/>
<evidence type="ECO:0000259" key="1">
    <source>
        <dbReference type="PROSITE" id="PS51725"/>
    </source>
</evidence>
<keyword evidence="2" id="KW-0560">Oxidoreductase</keyword>
<dbReference type="Proteomes" id="UP000196536">
    <property type="component" value="Unassembled WGS sequence"/>
</dbReference>
<comment type="caution">
    <text evidence="2">The sequence shown here is derived from an EMBL/GenBank/DDBJ whole genome shotgun (WGS) entry which is preliminary data.</text>
</comment>
<dbReference type="PANTHER" id="PTHR33336">
    <property type="entry name" value="QUINOL MONOOXYGENASE YGIN-RELATED"/>
    <property type="match status" value="1"/>
</dbReference>